<dbReference type="InterPro" id="IPR051426">
    <property type="entry name" value="Peflin/Sorcin_CaBP"/>
</dbReference>
<reference evidence="7 8" key="1">
    <citation type="journal article" date="2023" name="Elife">
        <title>Identification of key yeast species and microbe-microbe interactions impacting larval growth of Drosophila in the wild.</title>
        <authorList>
            <person name="Mure A."/>
            <person name="Sugiura Y."/>
            <person name="Maeda R."/>
            <person name="Honda K."/>
            <person name="Sakurai N."/>
            <person name="Takahashi Y."/>
            <person name="Watada M."/>
            <person name="Katoh T."/>
            <person name="Gotoh A."/>
            <person name="Gotoh Y."/>
            <person name="Taniguchi I."/>
            <person name="Nakamura K."/>
            <person name="Hayashi T."/>
            <person name="Katayama T."/>
            <person name="Uemura T."/>
            <person name="Hattori Y."/>
        </authorList>
    </citation>
    <scope>NUCLEOTIDE SEQUENCE [LARGE SCALE GENOMIC DNA]</scope>
    <source>
        <strain evidence="7 8">SC-9</strain>
    </source>
</reference>
<keyword evidence="2" id="KW-0963">Cytoplasm</keyword>
<keyword evidence="8" id="KW-1185">Reference proteome</keyword>
<sequence>MSFKHYQVPGGPYRKMTFDPRFNNRYDNLYANRGLEDDYREGYLYTDNDIDSYANNFSSNMGNLAHSNYMSPRAYRAQLRAGQEFSPESNFQNPLYLPPWMRTPLHHPFEGSNGELISPEVSYHERKNLMRNFRSFDEDGNGRITPRELRDKLLNSDGTPFEPSTIRLLFELFDADGSNSIELPEFYGLMKSLQFWNQKFKEADVDASGTINFTEYLRLLRYFGYTFNTQTCAYIFKKFARFDRLHRRTRTKLVLKFDRFFECFMYLTFLYNKYSYDGQGMDIDYYLASSFDNIHGGMIGAGMGSGMGAGMGPGMGSGMGSGMGPGMQEGIIAPGPMAPGPMAPGPGF</sequence>
<dbReference type="SMART" id="SM00054">
    <property type="entry name" value="EFh"/>
    <property type="match status" value="3"/>
</dbReference>
<dbReference type="EMBL" id="BTFZ01000010">
    <property type="protein sequence ID" value="GMM35680.1"/>
    <property type="molecule type" value="Genomic_DNA"/>
</dbReference>
<evidence type="ECO:0000256" key="1">
    <source>
        <dbReference type="ARBA" id="ARBA00004496"/>
    </source>
</evidence>
<dbReference type="GeneID" id="90073659"/>
<proteinExistence type="predicted"/>
<dbReference type="AlphaFoldDB" id="A0AAV5QL42"/>
<evidence type="ECO:0000313" key="7">
    <source>
        <dbReference type="EMBL" id="GMM35680.1"/>
    </source>
</evidence>
<gene>
    <name evidence="7" type="ORF">DASC09_030050</name>
</gene>
<dbReference type="Gene3D" id="1.10.238.10">
    <property type="entry name" value="EF-hand"/>
    <property type="match status" value="1"/>
</dbReference>
<dbReference type="PROSITE" id="PS00018">
    <property type="entry name" value="EF_HAND_1"/>
    <property type="match status" value="2"/>
</dbReference>
<dbReference type="Proteomes" id="UP001360560">
    <property type="component" value="Unassembled WGS sequence"/>
</dbReference>
<evidence type="ECO:0000256" key="5">
    <source>
        <dbReference type="ARBA" id="ARBA00022837"/>
    </source>
</evidence>
<feature type="domain" description="EF-hand" evidence="6">
    <location>
        <begin position="124"/>
        <end position="159"/>
    </location>
</feature>
<evidence type="ECO:0000256" key="3">
    <source>
        <dbReference type="ARBA" id="ARBA00022723"/>
    </source>
</evidence>
<feature type="domain" description="EF-hand" evidence="6">
    <location>
        <begin position="191"/>
        <end position="226"/>
    </location>
</feature>
<dbReference type="PROSITE" id="PS50222">
    <property type="entry name" value="EF_HAND_2"/>
    <property type="match status" value="2"/>
</dbReference>
<dbReference type="PANTHER" id="PTHR46212">
    <property type="entry name" value="PEFLIN"/>
    <property type="match status" value="1"/>
</dbReference>
<comment type="caution">
    <text evidence="7">The sequence shown here is derived from an EMBL/GenBank/DDBJ whole genome shotgun (WGS) entry which is preliminary data.</text>
</comment>
<dbReference type="GO" id="GO:0005737">
    <property type="term" value="C:cytoplasm"/>
    <property type="evidence" value="ECO:0007669"/>
    <property type="project" value="UniProtKB-SubCell"/>
</dbReference>
<accession>A0AAV5QL42</accession>
<keyword evidence="3" id="KW-0479">Metal-binding</keyword>
<keyword evidence="4" id="KW-0677">Repeat</keyword>
<evidence type="ECO:0000259" key="6">
    <source>
        <dbReference type="PROSITE" id="PS50222"/>
    </source>
</evidence>
<dbReference type="Pfam" id="PF13202">
    <property type="entry name" value="EF-hand_5"/>
    <property type="match status" value="1"/>
</dbReference>
<organism evidence="7 8">
    <name type="scientific">Saccharomycopsis crataegensis</name>
    <dbReference type="NCBI Taxonomy" id="43959"/>
    <lineage>
        <taxon>Eukaryota</taxon>
        <taxon>Fungi</taxon>
        <taxon>Dikarya</taxon>
        <taxon>Ascomycota</taxon>
        <taxon>Saccharomycotina</taxon>
        <taxon>Saccharomycetes</taxon>
        <taxon>Saccharomycopsidaceae</taxon>
        <taxon>Saccharomycopsis</taxon>
    </lineage>
</organism>
<dbReference type="PANTHER" id="PTHR46212:SF3">
    <property type="entry name" value="GH27120P"/>
    <property type="match status" value="1"/>
</dbReference>
<dbReference type="InterPro" id="IPR018247">
    <property type="entry name" value="EF_Hand_1_Ca_BS"/>
</dbReference>
<dbReference type="RefSeq" id="XP_064852680.1">
    <property type="nucleotide sequence ID" value="XM_064996608.1"/>
</dbReference>
<comment type="subcellular location">
    <subcellularLocation>
        <location evidence="1">Cytoplasm</location>
    </subcellularLocation>
</comment>
<dbReference type="GO" id="GO:0005509">
    <property type="term" value="F:calcium ion binding"/>
    <property type="evidence" value="ECO:0007669"/>
    <property type="project" value="InterPro"/>
</dbReference>
<dbReference type="GO" id="GO:0048306">
    <property type="term" value="F:calcium-dependent protein binding"/>
    <property type="evidence" value="ECO:0007669"/>
    <property type="project" value="UniProtKB-ARBA"/>
</dbReference>
<name>A0AAV5QL42_9ASCO</name>
<keyword evidence="5" id="KW-0106">Calcium</keyword>
<dbReference type="InterPro" id="IPR002048">
    <property type="entry name" value="EF_hand_dom"/>
</dbReference>
<dbReference type="SUPFAM" id="SSF47473">
    <property type="entry name" value="EF-hand"/>
    <property type="match status" value="1"/>
</dbReference>
<protein>
    <recommendedName>
        <fullName evidence="6">EF-hand domain-containing protein</fullName>
    </recommendedName>
</protein>
<dbReference type="Pfam" id="PF13499">
    <property type="entry name" value="EF-hand_7"/>
    <property type="match status" value="1"/>
</dbReference>
<evidence type="ECO:0000313" key="8">
    <source>
        <dbReference type="Proteomes" id="UP001360560"/>
    </source>
</evidence>
<evidence type="ECO:0000256" key="4">
    <source>
        <dbReference type="ARBA" id="ARBA00022737"/>
    </source>
</evidence>
<dbReference type="InterPro" id="IPR011992">
    <property type="entry name" value="EF-hand-dom_pair"/>
</dbReference>
<evidence type="ECO:0000256" key="2">
    <source>
        <dbReference type="ARBA" id="ARBA00022490"/>
    </source>
</evidence>